<evidence type="ECO:0000256" key="1">
    <source>
        <dbReference type="ARBA" id="ARBA00023186"/>
    </source>
</evidence>
<keyword evidence="1" id="KW-0143">Chaperone</keyword>
<feature type="domain" description="J" evidence="2">
    <location>
        <begin position="5"/>
        <end position="72"/>
    </location>
</feature>
<dbReference type="EMBL" id="MN739957">
    <property type="protein sequence ID" value="QHT79977.1"/>
    <property type="molecule type" value="Genomic_DNA"/>
</dbReference>
<evidence type="ECO:0000259" key="2">
    <source>
        <dbReference type="PROSITE" id="PS50076"/>
    </source>
</evidence>
<dbReference type="GO" id="GO:0042026">
    <property type="term" value="P:protein refolding"/>
    <property type="evidence" value="ECO:0007669"/>
    <property type="project" value="TreeGrafter"/>
</dbReference>
<dbReference type="CDD" id="cd06257">
    <property type="entry name" value="DnaJ"/>
    <property type="match status" value="1"/>
</dbReference>
<dbReference type="Gene3D" id="1.10.287.110">
    <property type="entry name" value="DnaJ domain"/>
    <property type="match status" value="1"/>
</dbReference>
<dbReference type="SMART" id="SM00271">
    <property type="entry name" value="DnaJ"/>
    <property type="match status" value="1"/>
</dbReference>
<protein>
    <recommendedName>
        <fullName evidence="2">J domain-containing protein</fullName>
    </recommendedName>
</protein>
<dbReference type="PANTHER" id="PTHR43096:SF52">
    <property type="entry name" value="DNAJ HOMOLOG 1, MITOCHONDRIAL-RELATED"/>
    <property type="match status" value="1"/>
</dbReference>
<evidence type="ECO:0000313" key="3">
    <source>
        <dbReference type="EMBL" id="QHT79977.1"/>
    </source>
</evidence>
<proteinExistence type="predicted"/>
<sequence>MNREHAIRILEIPNDLASEITDDIIKKYYRIKALQYHPDKNKDPGAAANFMEIKEAYDYLLRHNNANIDSKDADDCSYNSILQMFLKGLWKGEANGVLFSIIIENIVGCCEVKILSVLEKLDNETLIKIHDVFSKYRSSFHFSDGFLKYVEQVLSNKIKNDNCIILNPSIDDLFDCNLYKITENGYTYIVPLWHHELVYDNSGCDLYVRCNPILLEHISIDEENNIHYFAKYSVSDILKRETVEIVIGVRKFSIYVSKLLVKPKQTVVLRGRGIPHICCDDVYNIARRGDIHIHVELY</sequence>
<reference evidence="3" key="1">
    <citation type="journal article" date="2020" name="Nature">
        <title>Giant virus diversity and host interactions through global metagenomics.</title>
        <authorList>
            <person name="Schulz F."/>
            <person name="Roux S."/>
            <person name="Paez-Espino D."/>
            <person name="Jungbluth S."/>
            <person name="Walsh D.A."/>
            <person name="Denef V.J."/>
            <person name="McMahon K.D."/>
            <person name="Konstantinidis K.T."/>
            <person name="Eloe-Fadrosh E.A."/>
            <person name="Kyrpides N.C."/>
            <person name="Woyke T."/>
        </authorList>
    </citation>
    <scope>NUCLEOTIDE SEQUENCE</scope>
    <source>
        <strain evidence="3">GVMAG-M-3300023184-105</strain>
    </source>
</reference>
<dbReference type="PRINTS" id="PR00625">
    <property type="entry name" value="JDOMAIN"/>
</dbReference>
<dbReference type="GO" id="GO:0051082">
    <property type="term" value="F:unfolded protein binding"/>
    <property type="evidence" value="ECO:0007669"/>
    <property type="project" value="TreeGrafter"/>
</dbReference>
<dbReference type="InterPro" id="IPR001623">
    <property type="entry name" value="DnaJ_domain"/>
</dbReference>
<organism evidence="3">
    <name type="scientific">viral metagenome</name>
    <dbReference type="NCBI Taxonomy" id="1070528"/>
    <lineage>
        <taxon>unclassified sequences</taxon>
        <taxon>metagenomes</taxon>
        <taxon>organismal metagenomes</taxon>
    </lineage>
</organism>
<dbReference type="GO" id="GO:0005737">
    <property type="term" value="C:cytoplasm"/>
    <property type="evidence" value="ECO:0007669"/>
    <property type="project" value="TreeGrafter"/>
</dbReference>
<name>A0A6C0HHU4_9ZZZZ</name>
<dbReference type="Pfam" id="PF00226">
    <property type="entry name" value="DnaJ"/>
    <property type="match status" value="1"/>
</dbReference>
<dbReference type="PANTHER" id="PTHR43096">
    <property type="entry name" value="DNAJ HOMOLOG 1, MITOCHONDRIAL-RELATED"/>
    <property type="match status" value="1"/>
</dbReference>
<dbReference type="SUPFAM" id="SSF46565">
    <property type="entry name" value="Chaperone J-domain"/>
    <property type="match status" value="1"/>
</dbReference>
<dbReference type="InterPro" id="IPR036869">
    <property type="entry name" value="J_dom_sf"/>
</dbReference>
<accession>A0A6C0HHU4</accession>
<dbReference type="PROSITE" id="PS50076">
    <property type="entry name" value="DNAJ_2"/>
    <property type="match status" value="1"/>
</dbReference>
<dbReference type="AlphaFoldDB" id="A0A6C0HHU4"/>